<protein>
    <submittedName>
        <fullName evidence="3">Pyridoxamine 5'-phosphate oxidase-related FMN-binding protein</fullName>
    </submittedName>
</protein>
<dbReference type="EMBL" id="ADVG01000001">
    <property type="protein sequence ID" value="EFH90004.1"/>
    <property type="molecule type" value="Genomic_DNA"/>
</dbReference>
<keyword evidence="1" id="KW-0560">Oxidoreductase</keyword>
<dbReference type="STRING" id="485913.Krac_11600"/>
<dbReference type="Pfam" id="PF01243">
    <property type="entry name" value="PNPOx_N"/>
    <property type="match status" value="1"/>
</dbReference>
<comment type="caution">
    <text evidence="3">The sequence shown here is derived from an EMBL/GenBank/DDBJ whole genome shotgun (WGS) entry which is preliminary data.</text>
</comment>
<dbReference type="OrthoDB" id="157302at2"/>
<feature type="domain" description="Pyridoxamine 5'-phosphate oxidase N-terminal" evidence="2">
    <location>
        <begin position="23"/>
        <end position="121"/>
    </location>
</feature>
<dbReference type="GO" id="GO:0070967">
    <property type="term" value="F:coenzyme F420 binding"/>
    <property type="evidence" value="ECO:0007669"/>
    <property type="project" value="TreeGrafter"/>
</dbReference>
<accession>D6TCI7</accession>
<evidence type="ECO:0000256" key="1">
    <source>
        <dbReference type="ARBA" id="ARBA00023002"/>
    </source>
</evidence>
<dbReference type="GO" id="GO:0005829">
    <property type="term" value="C:cytosol"/>
    <property type="evidence" value="ECO:0007669"/>
    <property type="project" value="TreeGrafter"/>
</dbReference>
<evidence type="ECO:0000313" key="3">
    <source>
        <dbReference type="EMBL" id="EFH90004.1"/>
    </source>
</evidence>
<evidence type="ECO:0000259" key="2">
    <source>
        <dbReference type="Pfam" id="PF01243"/>
    </source>
</evidence>
<gene>
    <name evidence="3" type="ORF">Krac_11600</name>
</gene>
<evidence type="ECO:0000313" key="4">
    <source>
        <dbReference type="Proteomes" id="UP000004508"/>
    </source>
</evidence>
<dbReference type="RefSeq" id="WP_007907013.1">
    <property type="nucleotide sequence ID" value="NZ_ADVG01000001.1"/>
</dbReference>
<dbReference type="Proteomes" id="UP000004508">
    <property type="component" value="Unassembled WGS sequence"/>
</dbReference>
<dbReference type="GO" id="GO:0016627">
    <property type="term" value="F:oxidoreductase activity, acting on the CH-CH group of donors"/>
    <property type="evidence" value="ECO:0007669"/>
    <property type="project" value="TreeGrafter"/>
</dbReference>
<sequence>MNEPITTLDTRYSEPDGVVTSWEQTRRVLETAELFWLSTVRTDGRPHVTPVVAVWHDGTIHFSSADTEQKAINLRGNPHVILTTGCNRWEEGLDVVVEGEAVRITDHDRLEQLARVWATRWDGRWQYLVRDGSFYHHDEHEVLPDSILVFSVKLTKVFAFAKGHFSHTRHQF</sequence>
<proteinExistence type="predicted"/>
<dbReference type="InterPro" id="IPR052019">
    <property type="entry name" value="F420H2_bilvrd_red/Heme_oxyg"/>
</dbReference>
<organism evidence="3 4">
    <name type="scientific">Ktedonobacter racemifer DSM 44963</name>
    <dbReference type="NCBI Taxonomy" id="485913"/>
    <lineage>
        <taxon>Bacteria</taxon>
        <taxon>Bacillati</taxon>
        <taxon>Chloroflexota</taxon>
        <taxon>Ktedonobacteria</taxon>
        <taxon>Ktedonobacterales</taxon>
        <taxon>Ktedonobacteraceae</taxon>
        <taxon>Ktedonobacter</taxon>
    </lineage>
</organism>
<dbReference type="SUPFAM" id="SSF50475">
    <property type="entry name" value="FMN-binding split barrel"/>
    <property type="match status" value="1"/>
</dbReference>
<dbReference type="PANTHER" id="PTHR35176:SF4">
    <property type="entry name" value="PYRIDOXAMINE 5'-PHOSPHATE OXIDASE-RELATED FMN-BINDING"/>
    <property type="match status" value="1"/>
</dbReference>
<dbReference type="InterPro" id="IPR012349">
    <property type="entry name" value="Split_barrel_FMN-bd"/>
</dbReference>
<dbReference type="PANTHER" id="PTHR35176">
    <property type="entry name" value="HEME OXYGENASE HI_0854-RELATED"/>
    <property type="match status" value="1"/>
</dbReference>
<dbReference type="InParanoid" id="D6TCI7"/>
<reference evidence="3 4" key="1">
    <citation type="journal article" date="2011" name="Stand. Genomic Sci.">
        <title>Non-contiguous finished genome sequence and contextual data of the filamentous soil bacterium Ktedonobacter racemifer type strain (SOSP1-21).</title>
        <authorList>
            <person name="Chang Y.J."/>
            <person name="Land M."/>
            <person name="Hauser L."/>
            <person name="Chertkov O."/>
            <person name="Del Rio T.G."/>
            <person name="Nolan M."/>
            <person name="Copeland A."/>
            <person name="Tice H."/>
            <person name="Cheng J.F."/>
            <person name="Lucas S."/>
            <person name="Han C."/>
            <person name="Goodwin L."/>
            <person name="Pitluck S."/>
            <person name="Ivanova N."/>
            <person name="Ovchinikova G."/>
            <person name="Pati A."/>
            <person name="Chen A."/>
            <person name="Palaniappan K."/>
            <person name="Mavromatis K."/>
            <person name="Liolios K."/>
            <person name="Brettin T."/>
            <person name="Fiebig A."/>
            <person name="Rohde M."/>
            <person name="Abt B."/>
            <person name="Goker M."/>
            <person name="Detter J.C."/>
            <person name="Woyke T."/>
            <person name="Bristow J."/>
            <person name="Eisen J.A."/>
            <person name="Markowitz V."/>
            <person name="Hugenholtz P."/>
            <person name="Kyrpides N.C."/>
            <person name="Klenk H.P."/>
            <person name="Lapidus A."/>
        </authorList>
    </citation>
    <scope>NUCLEOTIDE SEQUENCE [LARGE SCALE GENOMIC DNA]</scope>
    <source>
        <strain evidence="4">DSM 44963</strain>
    </source>
</reference>
<dbReference type="AlphaFoldDB" id="D6TCI7"/>
<dbReference type="InterPro" id="IPR011576">
    <property type="entry name" value="Pyridox_Oxase_N"/>
</dbReference>
<dbReference type="eggNOG" id="COG3467">
    <property type="taxonomic scope" value="Bacteria"/>
</dbReference>
<dbReference type="Gene3D" id="2.30.110.10">
    <property type="entry name" value="Electron Transport, Fmn-binding Protein, Chain A"/>
    <property type="match status" value="1"/>
</dbReference>
<name>D6TCI7_KTERA</name>
<keyword evidence="4" id="KW-1185">Reference proteome</keyword>